<sequence length="404" mass="45117">MVRVAFVAGTYQPQHCGVAHYTAHLRQALSARGIESLILTTHEAANQLKDPTVQGAVNRWRLSELLALAQAIIESKVDCLHIQHAAGTYGFDRAIFLLPLLLRLLGWRLPIVTTVHEYGWWEWRPAYLPSPLLEWLQTWGQRRGWWDREDGFLLTYSDAIITTNQQAEQIIYQRLPHLKSVTHRIPIAANVETALLDRSTARQMVQQAYGWSGEVAIIAFFSFLHPVKGLETLLPAFQQVVAVYPQARLLLIGGVESLALPGAQASCYWEQLKALVAELGLTEVVQMTGYSDQVSTYLRAADLGVLPFHAGITLKSGSLLAMMAHRLPIVATRSNPPDPDLTDESLLKLVSPRDASALATALLELLTDPAQQHRLSQAAWCYSQQFSWNHIADAHLRVYNTVIN</sequence>
<accession>A0AA96WLP0</accession>
<dbReference type="PANTHER" id="PTHR12526">
    <property type="entry name" value="GLYCOSYLTRANSFERASE"/>
    <property type="match status" value="1"/>
</dbReference>
<dbReference type="RefSeq" id="WP_316437021.1">
    <property type="nucleotide sequence ID" value="NZ_CP053587.1"/>
</dbReference>
<dbReference type="SUPFAM" id="SSF53756">
    <property type="entry name" value="UDP-Glycosyltransferase/glycogen phosphorylase"/>
    <property type="match status" value="1"/>
</dbReference>
<dbReference type="Gene3D" id="3.40.50.2000">
    <property type="entry name" value="Glycogen Phosphorylase B"/>
    <property type="match status" value="2"/>
</dbReference>
<proteinExistence type="predicted"/>
<dbReference type="PANTHER" id="PTHR12526:SF638">
    <property type="entry name" value="SPORE COAT PROTEIN SA"/>
    <property type="match status" value="1"/>
</dbReference>
<gene>
    <name evidence="2" type="ORF">HJG54_31205</name>
</gene>
<organism evidence="2">
    <name type="scientific">Leptolyngbya sp. NK1-12</name>
    <dbReference type="NCBI Taxonomy" id="2547451"/>
    <lineage>
        <taxon>Bacteria</taxon>
        <taxon>Bacillati</taxon>
        <taxon>Cyanobacteriota</taxon>
        <taxon>Cyanophyceae</taxon>
        <taxon>Leptolyngbyales</taxon>
        <taxon>Leptolyngbyaceae</taxon>
        <taxon>Leptolyngbya group</taxon>
        <taxon>Leptolyngbya</taxon>
    </lineage>
</organism>
<evidence type="ECO:0000313" key="2">
    <source>
        <dbReference type="EMBL" id="WNZ27355.1"/>
    </source>
</evidence>
<dbReference type="EMBL" id="CP053587">
    <property type="protein sequence ID" value="WNZ27355.1"/>
    <property type="molecule type" value="Genomic_DNA"/>
</dbReference>
<feature type="domain" description="Glycosyltransferase subfamily 4-like N-terminal" evidence="1">
    <location>
        <begin position="17"/>
        <end position="176"/>
    </location>
</feature>
<name>A0AA96WLP0_9CYAN</name>
<dbReference type="AlphaFoldDB" id="A0AA96WLP0"/>
<evidence type="ECO:0000259" key="1">
    <source>
        <dbReference type="Pfam" id="PF13439"/>
    </source>
</evidence>
<dbReference type="Pfam" id="PF13439">
    <property type="entry name" value="Glyco_transf_4"/>
    <property type="match status" value="1"/>
</dbReference>
<protein>
    <submittedName>
        <fullName evidence="2">Glycosyltransferase</fullName>
    </submittedName>
</protein>
<dbReference type="GO" id="GO:0016757">
    <property type="term" value="F:glycosyltransferase activity"/>
    <property type="evidence" value="ECO:0007669"/>
    <property type="project" value="TreeGrafter"/>
</dbReference>
<dbReference type="InterPro" id="IPR028098">
    <property type="entry name" value="Glyco_trans_4-like_N"/>
</dbReference>
<reference evidence="2" key="1">
    <citation type="submission" date="2020-05" db="EMBL/GenBank/DDBJ databases">
        <authorList>
            <person name="Zhu T."/>
            <person name="Keshari N."/>
            <person name="Lu X."/>
        </authorList>
    </citation>
    <scope>NUCLEOTIDE SEQUENCE</scope>
    <source>
        <strain evidence="2">NK1-12</strain>
    </source>
</reference>
<dbReference type="Pfam" id="PF13692">
    <property type="entry name" value="Glyco_trans_1_4"/>
    <property type="match status" value="1"/>
</dbReference>